<feature type="binding site" evidence="11">
    <location>
        <position position="181"/>
    </location>
    <ligand>
        <name>ATP</name>
        <dbReference type="ChEBI" id="CHEBI:30616"/>
    </ligand>
</feature>
<dbReference type="PRINTS" id="PR01099">
    <property type="entry name" value="HYETHTZKNASE"/>
</dbReference>
<keyword evidence="7 11" id="KW-0418">Kinase</keyword>
<comment type="similarity">
    <text evidence="11">Belongs to the Thz kinase family.</text>
</comment>
<dbReference type="EMBL" id="CP016761">
    <property type="protein sequence ID" value="ANX11871.1"/>
    <property type="molecule type" value="Genomic_DNA"/>
</dbReference>
<evidence type="ECO:0000256" key="2">
    <source>
        <dbReference type="ARBA" id="ARBA00001946"/>
    </source>
</evidence>
<dbReference type="EC" id="2.7.1.50" evidence="11"/>
<organism evidence="12 13">
    <name type="scientific">Fictibacillus arsenicus</name>
    <dbReference type="NCBI Taxonomy" id="255247"/>
    <lineage>
        <taxon>Bacteria</taxon>
        <taxon>Bacillati</taxon>
        <taxon>Bacillota</taxon>
        <taxon>Bacilli</taxon>
        <taxon>Bacillales</taxon>
        <taxon>Fictibacillaceae</taxon>
        <taxon>Fictibacillus</taxon>
    </lineage>
</organism>
<dbReference type="PIRSF" id="PIRSF000513">
    <property type="entry name" value="Thz_kinase"/>
    <property type="match status" value="1"/>
</dbReference>
<keyword evidence="9 11" id="KW-0460">Magnesium</keyword>
<feature type="binding site" evidence="11">
    <location>
        <position position="133"/>
    </location>
    <ligand>
        <name>ATP</name>
        <dbReference type="ChEBI" id="CHEBI:30616"/>
    </ligand>
</feature>
<accession>A0A1B1Z3A6</accession>
<evidence type="ECO:0000256" key="9">
    <source>
        <dbReference type="ARBA" id="ARBA00022842"/>
    </source>
</evidence>
<sequence>MNNTRIQEWKAFVEQIRKERPLVHHITNNVTMNFLANGVLAAGGSPIMVHDAREVEDAVAVSDALVLNIGTLEEAAAESMKLALRKAMHCGVPVVLDPVGVGLSSFRQETIKELLSEYSQSKEVSPQTILTICGNAAEMKFLAGLGWDGRGADGDLGNSEGDLHQLAIAVAKQTGCIIAMTGEKDVVSDGERVIELSHGHSMLSLVTGTGCFATSMIALYQANQKDEAVHKLSFLERTALALLMLTKAAEEAVKTSRGPGSFQTKLLDELFLLETTESIWQDKINWLERSPAVERGAHK</sequence>
<keyword evidence="4 11" id="KW-0808">Transferase</keyword>
<evidence type="ECO:0000256" key="10">
    <source>
        <dbReference type="ARBA" id="ARBA00022977"/>
    </source>
</evidence>
<dbReference type="Pfam" id="PF02110">
    <property type="entry name" value="HK"/>
    <property type="match status" value="1"/>
</dbReference>
<dbReference type="InterPro" id="IPR000417">
    <property type="entry name" value="Hyethyz_kinase"/>
</dbReference>
<dbReference type="NCBIfam" id="NF006830">
    <property type="entry name" value="PRK09355.1"/>
    <property type="match status" value="1"/>
</dbReference>
<dbReference type="KEGG" id="far:ABE41_007605"/>
<keyword evidence="8 11" id="KW-0067">ATP-binding</keyword>
<feature type="binding site" evidence="11">
    <location>
        <position position="208"/>
    </location>
    <ligand>
        <name>substrate</name>
    </ligand>
</feature>
<evidence type="ECO:0000256" key="6">
    <source>
        <dbReference type="ARBA" id="ARBA00022741"/>
    </source>
</evidence>
<evidence type="ECO:0000256" key="7">
    <source>
        <dbReference type="ARBA" id="ARBA00022777"/>
    </source>
</evidence>
<evidence type="ECO:0000256" key="4">
    <source>
        <dbReference type="ARBA" id="ARBA00022679"/>
    </source>
</evidence>
<dbReference type="CDD" id="cd01170">
    <property type="entry name" value="THZ_kinase"/>
    <property type="match status" value="1"/>
</dbReference>
<evidence type="ECO:0000256" key="11">
    <source>
        <dbReference type="HAMAP-Rule" id="MF_00228"/>
    </source>
</evidence>
<keyword evidence="6 11" id="KW-0547">Nucleotide-binding</keyword>
<evidence type="ECO:0000313" key="12">
    <source>
        <dbReference type="EMBL" id="ANX11871.1"/>
    </source>
</evidence>
<comment type="cofactor">
    <cofactor evidence="2 11">
        <name>Mg(2+)</name>
        <dbReference type="ChEBI" id="CHEBI:18420"/>
    </cofactor>
</comment>
<comment type="catalytic activity">
    <reaction evidence="1 11">
        <text>5-(2-hydroxyethyl)-4-methylthiazole + ATP = 4-methyl-5-(2-phosphooxyethyl)-thiazole + ADP + H(+)</text>
        <dbReference type="Rhea" id="RHEA:24212"/>
        <dbReference type="ChEBI" id="CHEBI:15378"/>
        <dbReference type="ChEBI" id="CHEBI:17957"/>
        <dbReference type="ChEBI" id="CHEBI:30616"/>
        <dbReference type="ChEBI" id="CHEBI:58296"/>
        <dbReference type="ChEBI" id="CHEBI:456216"/>
        <dbReference type="EC" id="2.7.1.50"/>
    </reaction>
</comment>
<dbReference type="Gene3D" id="3.40.1190.20">
    <property type="match status" value="1"/>
</dbReference>
<evidence type="ECO:0000313" key="13">
    <source>
        <dbReference type="Proteomes" id="UP000077412"/>
    </source>
</evidence>
<keyword evidence="10 11" id="KW-0784">Thiamine biosynthesis</keyword>
<reference evidence="12 13" key="1">
    <citation type="submission" date="2016-08" db="EMBL/GenBank/DDBJ databases">
        <title>Complete genome sequence of Fictibacillus arsenicus G25-54, a strain with toxicity to nematodes and a potential arsenic-resistance activity.</title>
        <authorList>
            <person name="Zheng Z."/>
        </authorList>
    </citation>
    <scope>NUCLEOTIDE SEQUENCE [LARGE SCALE GENOMIC DNA]</scope>
    <source>
        <strain evidence="12 13">G25-54</strain>
    </source>
</reference>
<dbReference type="HAMAP" id="MF_00228">
    <property type="entry name" value="Thz_kinase"/>
    <property type="match status" value="1"/>
</dbReference>
<dbReference type="GO" id="GO:0005524">
    <property type="term" value="F:ATP binding"/>
    <property type="evidence" value="ECO:0007669"/>
    <property type="project" value="UniProtKB-UniRule"/>
</dbReference>
<dbReference type="RefSeq" id="WP_066288366.1">
    <property type="nucleotide sequence ID" value="NZ_CP016761.1"/>
</dbReference>
<dbReference type="GO" id="GO:0009228">
    <property type="term" value="P:thiamine biosynthetic process"/>
    <property type="evidence" value="ECO:0007669"/>
    <property type="project" value="UniProtKB-KW"/>
</dbReference>
<proteinExistence type="inferred from homology"/>
<dbReference type="InterPro" id="IPR029056">
    <property type="entry name" value="Ribokinase-like"/>
</dbReference>
<dbReference type="UniPathway" id="UPA00060">
    <property type="reaction ID" value="UER00139"/>
</dbReference>
<dbReference type="GO" id="GO:0000287">
    <property type="term" value="F:magnesium ion binding"/>
    <property type="evidence" value="ECO:0007669"/>
    <property type="project" value="UniProtKB-UniRule"/>
</dbReference>
<protein>
    <recommendedName>
        <fullName evidence="11">Hydroxyethylthiazole kinase</fullName>
        <ecNumber evidence="11">2.7.1.50</ecNumber>
    </recommendedName>
    <alternativeName>
        <fullName evidence="11">4-methyl-5-beta-hydroxyethylthiazole kinase</fullName>
        <shortName evidence="11">TH kinase</shortName>
        <shortName evidence="11">Thz kinase</shortName>
    </alternativeName>
</protein>
<dbReference type="SUPFAM" id="SSF53613">
    <property type="entry name" value="Ribokinase-like"/>
    <property type="match status" value="1"/>
</dbReference>
<name>A0A1B1Z3A6_9BACL</name>
<feature type="binding site" evidence="11">
    <location>
        <position position="48"/>
    </location>
    <ligand>
        <name>substrate</name>
    </ligand>
</feature>
<gene>
    <name evidence="11" type="primary">thiM</name>
    <name evidence="12" type="ORF">ABE41_007605</name>
</gene>
<evidence type="ECO:0000256" key="5">
    <source>
        <dbReference type="ARBA" id="ARBA00022723"/>
    </source>
</evidence>
<dbReference type="GO" id="GO:0004417">
    <property type="term" value="F:hydroxyethylthiazole kinase activity"/>
    <property type="evidence" value="ECO:0007669"/>
    <property type="project" value="UniProtKB-UniRule"/>
</dbReference>
<keyword evidence="13" id="KW-1185">Reference proteome</keyword>
<evidence type="ECO:0000256" key="1">
    <source>
        <dbReference type="ARBA" id="ARBA00001771"/>
    </source>
</evidence>
<evidence type="ECO:0000256" key="3">
    <source>
        <dbReference type="ARBA" id="ARBA00004868"/>
    </source>
</evidence>
<dbReference type="STRING" id="255247.ABE41_007605"/>
<dbReference type="GO" id="GO:0009229">
    <property type="term" value="P:thiamine diphosphate biosynthetic process"/>
    <property type="evidence" value="ECO:0007669"/>
    <property type="project" value="UniProtKB-UniRule"/>
</dbReference>
<comment type="function">
    <text evidence="11">Catalyzes the phosphorylation of the hydroxyl group of 4-methyl-5-beta-hydroxyethylthiazole (THZ).</text>
</comment>
<dbReference type="AlphaFoldDB" id="A0A1B1Z3A6"/>
<comment type="pathway">
    <text evidence="3 11">Cofactor biosynthesis; thiamine diphosphate biosynthesis; 4-methyl-5-(2-phosphoethyl)-thiazole from 5-(2-hydroxyethyl)-4-methylthiazole: step 1/1.</text>
</comment>
<keyword evidence="5 11" id="KW-0479">Metal-binding</keyword>
<dbReference type="Proteomes" id="UP000077412">
    <property type="component" value="Chromosome"/>
</dbReference>
<evidence type="ECO:0000256" key="8">
    <source>
        <dbReference type="ARBA" id="ARBA00022840"/>
    </source>
</evidence>